<feature type="chain" id="PRO_5018312147" evidence="1">
    <location>
        <begin position="21"/>
        <end position="80"/>
    </location>
</feature>
<dbReference type="Pfam" id="PF20130">
    <property type="entry name" value="DUF6520"/>
    <property type="match status" value="1"/>
</dbReference>
<organism evidence="2 3">
    <name type="scientific">Kaistella daneshvariae</name>
    <dbReference type="NCBI Taxonomy" id="2487074"/>
    <lineage>
        <taxon>Bacteria</taxon>
        <taxon>Pseudomonadati</taxon>
        <taxon>Bacteroidota</taxon>
        <taxon>Flavobacteriia</taxon>
        <taxon>Flavobacteriales</taxon>
        <taxon>Weeksellaceae</taxon>
        <taxon>Chryseobacterium group</taxon>
        <taxon>Kaistella</taxon>
    </lineage>
</organism>
<reference evidence="3" key="1">
    <citation type="submission" date="2018-11" db="EMBL/GenBank/DDBJ databases">
        <title>Proposal to divide the Flavobacteriaceae and reorganize its genera based on Amino Acid Identity values calculated from whole genome sequences.</title>
        <authorList>
            <person name="Nicholson A.C."/>
            <person name="Gulvik C.A."/>
            <person name="Whitney A.M."/>
            <person name="Humrighouse B.W."/>
            <person name="Bell M."/>
            <person name="Holmes B."/>
            <person name="Steigerwalt A."/>
            <person name="Villarma A."/>
            <person name="Sheth M."/>
            <person name="Batra D."/>
            <person name="Pryor J."/>
            <person name="Bernardet J.-F."/>
            <person name="Hugo C."/>
            <person name="Kampfer P."/>
            <person name="Newman J."/>
            <person name="Mcquiston J.R."/>
        </authorList>
    </citation>
    <scope>NUCLEOTIDE SEQUENCE [LARGE SCALE GENOMIC DNA]</scope>
    <source>
        <strain evidence="3">H3056</strain>
    </source>
</reference>
<accession>A0A3N0WYA9</accession>
<comment type="caution">
    <text evidence="2">The sequence shown here is derived from an EMBL/GenBank/DDBJ whole genome shotgun (WGS) entry which is preliminary data.</text>
</comment>
<feature type="signal peptide" evidence="1">
    <location>
        <begin position="1"/>
        <end position="20"/>
    </location>
</feature>
<evidence type="ECO:0000256" key="1">
    <source>
        <dbReference type="SAM" id="SignalP"/>
    </source>
</evidence>
<evidence type="ECO:0000313" key="2">
    <source>
        <dbReference type="EMBL" id="ROI10080.1"/>
    </source>
</evidence>
<dbReference type="OrthoDB" id="1260025at2"/>
<dbReference type="EMBL" id="RJUG01000002">
    <property type="protein sequence ID" value="ROI10080.1"/>
    <property type="molecule type" value="Genomic_DNA"/>
</dbReference>
<dbReference type="AlphaFoldDB" id="A0A3N0WYA9"/>
<gene>
    <name evidence="2" type="ORF">EGI11_04850</name>
</gene>
<proteinExistence type="predicted"/>
<reference evidence="3" key="2">
    <citation type="submission" date="2018-11" db="EMBL/GenBank/DDBJ databases">
        <title>Proposal to divide the Flavobacteriaceae and reorganize its genera based on Amino Acid Identity values calculated from whole genome sequences.</title>
        <authorList>
            <person name="Nicholson A.C."/>
            <person name="Gulvik C.A."/>
            <person name="Whitney A.M."/>
            <person name="Humrighouse B.W."/>
            <person name="Bell M."/>
            <person name="Holmens B."/>
            <person name="Steigerwalt A."/>
            <person name="Villarma A."/>
            <person name="Sheth M."/>
            <person name="Batra D."/>
            <person name="Pryor J."/>
            <person name="Bernardet J.-F."/>
            <person name="Hugo C."/>
            <person name="Kampfer P."/>
            <person name="Newman J."/>
            <person name="Mcquiston J.R."/>
        </authorList>
    </citation>
    <scope>NUCLEOTIDE SEQUENCE [LARGE SCALE GENOMIC DNA]</scope>
    <source>
        <strain evidence="3">H3056</strain>
    </source>
</reference>
<sequence length="80" mass="8388">MKNVIMPALLVFAGVGAAFATNKSQNTPAALEKGAYFANGVCNMTPIDCSPTGSVACTFSGHNLNRYVNGTQCSIQLYQP</sequence>
<keyword evidence="1" id="KW-0732">Signal</keyword>
<dbReference type="InterPro" id="IPR045391">
    <property type="entry name" value="DUF6520"/>
</dbReference>
<name>A0A3N0WYA9_9FLAO</name>
<protein>
    <submittedName>
        <fullName evidence="2">Uncharacterized protein</fullName>
    </submittedName>
</protein>
<evidence type="ECO:0000313" key="3">
    <source>
        <dbReference type="Proteomes" id="UP000270224"/>
    </source>
</evidence>
<dbReference type="Proteomes" id="UP000270224">
    <property type="component" value="Unassembled WGS sequence"/>
</dbReference>
<dbReference type="RefSeq" id="WP_123265326.1">
    <property type="nucleotide sequence ID" value="NZ_RJUG01000002.1"/>
</dbReference>